<reference evidence="2 3" key="1">
    <citation type="journal article" date="2018" name="Environ. Microbiol.">
        <title>Novel energy conservation strategies and behaviour of Pelotomaculum schinkii driving syntrophic propionate catabolism.</title>
        <authorList>
            <person name="Hidalgo-Ahumada C.A.P."/>
            <person name="Nobu M.K."/>
            <person name="Narihiro T."/>
            <person name="Tamaki H."/>
            <person name="Liu W.T."/>
            <person name="Kamagata Y."/>
            <person name="Stams A.J.M."/>
            <person name="Imachi H."/>
            <person name="Sousa D.Z."/>
        </authorList>
    </citation>
    <scope>NUCLEOTIDE SEQUENCE [LARGE SCALE GENOMIC DNA]</scope>
    <source>
        <strain evidence="2 3">HH</strain>
    </source>
</reference>
<accession>A0A4Y7RBD5</accession>
<evidence type="ECO:0000313" key="3">
    <source>
        <dbReference type="Proteomes" id="UP000298324"/>
    </source>
</evidence>
<gene>
    <name evidence="2" type="ORF">Psch_03111</name>
</gene>
<keyword evidence="1" id="KW-0472">Membrane</keyword>
<feature type="transmembrane region" description="Helical" evidence="1">
    <location>
        <begin position="48"/>
        <end position="67"/>
    </location>
</feature>
<feature type="transmembrane region" description="Helical" evidence="1">
    <location>
        <begin position="22"/>
        <end position="42"/>
    </location>
</feature>
<comment type="caution">
    <text evidence="2">The sequence shown here is derived from an EMBL/GenBank/DDBJ whole genome shotgun (WGS) entry which is preliminary data.</text>
</comment>
<dbReference type="AlphaFoldDB" id="A0A4Y7RBD5"/>
<name>A0A4Y7RBD5_9FIRM</name>
<keyword evidence="3" id="KW-1185">Reference proteome</keyword>
<dbReference type="EMBL" id="QFGA01000002">
    <property type="protein sequence ID" value="TEB06069.1"/>
    <property type="molecule type" value="Genomic_DNA"/>
</dbReference>
<keyword evidence="1" id="KW-0812">Transmembrane</keyword>
<keyword evidence="1" id="KW-1133">Transmembrane helix</keyword>
<sequence length="79" mass="9090">MGENKYTCPGCGSKNVRQMSKFNVICTLLIIAGLFFLVGYLYLKFLWIGTALFLLFAFVSLFNRGMLRCTDCDRAWKME</sequence>
<evidence type="ECO:0000256" key="1">
    <source>
        <dbReference type="SAM" id="Phobius"/>
    </source>
</evidence>
<protein>
    <submittedName>
        <fullName evidence="2">Uncharacterized protein</fullName>
    </submittedName>
</protein>
<dbReference type="Proteomes" id="UP000298324">
    <property type="component" value="Unassembled WGS sequence"/>
</dbReference>
<organism evidence="2 3">
    <name type="scientific">Pelotomaculum schinkii</name>
    <dbReference type="NCBI Taxonomy" id="78350"/>
    <lineage>
        <taxon>Bacteria</taxon>
        <taxon>Bacillati</taxon>
        <taxon>Bacillota</taxon>
        <taxon>Clostridia</taxon>
        <taxon>Eubacteriales</taxon>
        <taxon>Desulfotomaculaceae</taxon>
        <taxon>Pelotomaculum</taxon>
    </lineage>
</organism>
<evidence type="ECO:0000313" key="2">
    <source>
        <dbReference type="EMBL" id="TEB06069.1"/>
    </source>
</evidence>
<proteinExistence type="predicted"/>